<organism evidence="3 4">
    <name type="scientific">Umbelopsis vinacea</name>
    <dbReference type="NCBI Taxonomy" id="44442"/>
    <lineage>
        <taxon>Eukaryota</taxon>
        <taxon>Fungi</taxon>
        <taxon>Fungi incertae sedis</taxon>
        <taxon>Mucoromycota</taxon>
        <taxon>Mucoromycotina</taxon>
        <taxon>Umbelopsidomycetes</taxon>
        <taxon>Umbelopsidales</taxon>
        <taxon>Umbelopsidaceae</taxon>
        <taxon>Umbelopsis</taxon>
    </lineage>
</organism>
<dbReference type="PANTHER" id="PTHR10900">
    <property type="entry name" value="PERIOSTIN-RELATED"/>
    <property type="match status" value="1"/>
</dbReference>
<feature type="domain" description="FAS1" evidence="2">
    <location>
        <begin position="194"/>
        <end position="317"/>
    </location>
</feature>
<dbReference type="SMART" id="SM00554">
    <property type="entry name" value="FAS1"/>
    <property type="match status" value="2"/>
</dbReference>
<protein>
    <recommendedName>
        <fullName evidence="2">FAS1 domain-containing protein</fullName>
    </recommendedName>
</protein>
<dbReference type="EMBL" id="JAEPRA010000002">
    <property type="protein sequence ID" value="KAG2188158.1"/>
    <property type="molecule type" value="Genomic_DNA"/>
</dbReference>
<dbReference type="OrthoDB" id="286301at2759"/>
<dbReference type="InterPro" id="IPR000782">
    <property type="entry name" value="FAS1_domain"/>
</dbReference>
<name>A0A8H7QAI0_9FUNG</name>
<keyword evidence="4" id="KW-1185">Reference proteome</keyword>
<evidence type="ECO:0000259" key="2">
    <source>
        <dbReference type="PROSITE" id="PS50213"/>
    </source>
</evidence>
<evidence type="ECO:0000256" key="1">
    <source>
        <dbReference type="SAM" id="SignalP"/>
    </source>
</evidence>
<proteinExistence type="predicted"/>
<dbReference type="AlphaFoldDB" id="A0A8H7QAI0"/>
<comment type="caution">
    <text evidence="3">The sequence shown here is derived from an EMBL/GenBank/DDBJ whole genome shotgun (WGS) entry which is preliminary data.</text>
</comment>
<dbReference type="PROSITE" id="PS50213">
    <property type="entry name" value="FAS1"/>
    <property type="match status" value="2"/>
</dbReference>
<evidence type="ECO:0000313" key="4">
    <source>
        <dbReference type="Proteomes" id="UP000612746"/>
    </source>
</evidence>
<feature type="signal peptide" evidence="1">
    <location>
        <begin position="1"/>
        <end position="26"/>
    </location>
</feature>
<feature type="domain" description="FAS1" evidence="2">
    <location>
        <begin position="46"/>
        <end position="191"/>
    </location>
</feature>
<dbReference type="PANTHER" id="PTHR10900:SF77">
    <property type="entry name" value="FI19380P1"/>
    <property type="match status" value="1"/>
</dbReference>
<sequence length="372" mass="39707">MLFSLRRWRPVLIAAYFIISSATAMSQTPSATRSNAAPSSALTSGGNDIVQSISATGSTTLAKTLLLPNYITLRQLFSTSKVTLFLPSEAAVQQAISDGSLNLTITQNTINVLTYHLIAGIHPINTFNATQFQSSFLRNHTSVKQGNRFQVLGVSLEGSTLQVTNGVVSANVITPNIQCKNGIIHVIDTVLVPPKNAPTTITQIPELATYSNITQNYNLTGVLSSQQATIFAPNNGAWNQLGYFTQPEDIILRDVKYGVVRGVYRSTDLQPGALTSITGQVVKVDRVDGNITINGAQIVHADILTSAGVVHVIDSVMDPTESSAAIDASFSSHYLSTPSMIQGSKSMASIMIIAQQWTAVAIAAIDKEMEGP</sequence>
<reference evidence="3" key="1">
    <citation type="submission" date="2020-12" db="EMBL/GenBank/DDBJ databases">
        <title>Metabolic potential, ecology and presence of endohyphal bacteria is reflected in genomic diversity of Mucoromycotina.</title>
        <authorList>
            <person name="Muszewska A."/>
            <person name="Okrasinska A."/>
            <person name="Steczkiewicz K."/>
            <person name="Drgas O."/>
            <person name="Orlowska M."/>
            <person name="Perlinska-Lenart U."/>
            <person name="Aleksandrzak-Piekarczyk T."/>
            <person name="Szatraj K."/>
            <person name="Zielenkiewicz U."/>
            <person name="Pilsyk S."/>
            <person name="Malc E."/>
            <person name="Mieczkowski P."/>
            <person name="Kruszewska J.S."/>
            <person name="Biernat P."/>
            <person name="Pawlowska J."/>
        </authorList>
    </citation>
    <scope>NUCLEOTIDE SEQUENCE</scope>
    <source>
        <strain evidence="3">WA0000051536</strain>
    </source>
</reference>
<dbReference type="Pfam" id="PF02469">
    <property type="entry name" value="Fasciclin"/>
    <property type="match status" value="2"/>
</dbReference>
<gene>
    <name evidence="3" type="ORF">INT44_000909</name>
</gene>
<evidence type="ECO:0000313" key="3">
    <source>
        <dbReference type="EMBL" id="KAG2188158.1"/>
    </source>
</evidence>
<dbReference type="InterPro" id="IPR036378">
    <property type="entry name" value="FAS1_dom_sf"/>
</dbReference>
<feature type="chain" id="PRO_5034157423" description="FAS1 domain-containing protein" evidence="1">
    <location>
        <begin position="27"/>
        <end position="372"/>
    </location>
</feature>
<dbReference type="GO" id="GO:0005615">
    <property type="term" value="C:extracellular space"/>
    <property type="evidence" value="ECO:0007669"/>
    <property type="project" value="TreeGrafter"/>
</dbReference>
<dbReference type="Proteomes" id="UP000612746">
    <property type="component" value="Unassembled WGS sequence"/>
</dbReference>
<dbReference type="InterPro" id="IPR050904">
    <property type="entry name" value="Adhesion/Biosynth-related"/>
</dbReference>
<dbReference type="SUPFAM" id="SSF82153">
    <property type="entry name" value="FAS1 domain"/>
    <property type="match status" value="2"/>
</dbReference>
<accession>A0A8H7QAI0</accession>
<dbReference type="Gene3D" id="2.30.180.10">
    <property type="entry name" value="FAS1 domain"/>
    <property type="match status" value="2"/>
</dbReference>
<keyword evidence="1" id="KW-0732">Signal</keyword>